<dbReference type="InterPro" id="IPR002129">
    <property type="entry name" value="PyrdxlP-dep_de-COase"/>
</dbReference>
<keyword evidence="10" id="KW-1185">Reference proteome</keyword>
<name>A0AAE4AVG7_9ACTN</name>
<evidence type="ECO:0000256" key="5">
    <source>
        <dbReference type="ARBA" id="ARBA00023239"/>
    </source>
</evidence>
<dbReference type="GO" id="GO:0005737">
    <property type="term" value="C:cytoplasm"/>
    <property type="evidence" value="ECO:0007669"/>
    <property type="project" value="TreeGrafter"/>
</dbReference>
<protein>
    <submittedName>
        <fullName evidence="9">L-2,4-diaminobutyrate decarboxylase</fullName>
        <ecNumber evidence="9">4.1.1.86</ecNumber>
    </submittedName>
</protein>
<dbReference type="SUPFAM" id="SSF53383">
    <property type="entry name" value="PLP-dependent transferases"/>
    <property type="match status" value="1"/>
</dbReference>
<sequence length="509" mass="53492">MSIVEQSMTSVAPLEPPAGSAAGLDRVRTLTEAALEVLGQVSAGRPGPVTAGGPAAVTNAARASLSGPLLPEHPAGALETFVTMVRDYATWSVDLSHPAALARMQCPPTPVAAASELVVGILNQSLHAWESGPYALELERYVVRELADLVGYGPEAGGTITAGGSISNLMAILTARDSVLAARMDRRAFADGLGALPRRPVVLATDATHFSIGRAAGICGIGEDGIVRVPSDELGRLLPAELDRTLTGLPADVLPVAVIACVGATDQGWVDDLPGLSEVCRRHGVWLHADAAYGGGALFSPRLRERLAGIAEADSVTLDLHKFGWTAATSGVFLLRDAAGLAPLSQQTTTLNAGDDAEAGFIGLYGNSVQATRRAEAFKIAVTMRALGRDGMAAMVDGCYELARYTADQVEARPGLELAARPAMTTVLFRFRDEDENDGDGHDLDALNGALRRRLMEQGTVLLARTRVRRPDGTQPVFLKIMILNPATTTAQIDHILDQIVHTATGLTR</sequence>
<evidence type="ECO:0000256" key="1">
    <source>
        <dbReference type="ARBA" id="ARBA00001933"/>
    </source>
</evidence>
<dbReference type="Proteomes" id="UP001240236">
    <property type="component" value="Unassembled WGS sequence"/>
</dbReference>
<dbReference type="InterPro" id="IPR015424">
    <property type="entry name" value="PyrdxlP-dep_Trfase"/>
</dbReference>
<reference evidence="9 10" key="1">
    <citation type="submission" date="2023-07" db="EMBL/GenBank/DDBJ databases">
        <title>Sequencing the genomes of 1000 actinobacteria strains.</title>
        <authorList>
            <person name="Klenk H.-P."/>
        </authorList>
    </citation>
    <scope>NUCLEOTIDE SEQUENCE [LARGE SCALE GENOMIC DNA]</scope>
    <source>
        <strain evidence="9 10">DSM 44709</strain>
    </source>
</reference>
<evidence type="ECO:0000256" key="6">
    <source>
        <dbReference type="PIRSR" id="PIRSR602129-50"/>
    </source>
</evidence>
<dbReference type="RefSeq" id="WP_307234916.1">
    <property type="nucleotide sequence ID" value="NZ_JAUSUZ010000001.1"/>
</dbReference>
<dbReference type="EC" id="4.1.1.86" evidence="9"/>
<organism evidence="9 10">
    <name type="scientific">Catenuloplanes indicus</name>
    <dbReference type="NCBI Taxonomy" id="137267"/>
    <lineage>
        <taxon>Bacteria</taxon>
        <taxon>Bacillati</taxon>
        <taxon>Actinomycetota</taxon>
        <taxon>Actinomycetes</taxon>
        <taxon>Micromonosporales</taxon>
        <taxon>Micromonosporaceae</taxon>
        <taxon>Catenuloplanes</taxon>
    </lineage>
</organism>
<dbReference type="GO" id="GO:0004058">
    <property type="term" value="F:aromatic-L-amino-acid decarboxylase activity"/>
    <property type="evidence" value="ECO:0007669"/>
    <property type="project" value="UniProtKB-ARBA"/>
</dbReference>
<accession>A0AAE4AVG7</accession>
<evidence type="ECO:0000256" key="4">
    <source>
        <dbReference type="ARBA" id="ARBA00022898"/>
    </source>
</evidence>
<dbReference type="PANTHER" id="PTHR45677">
    <property type="entry name" value="GLUTAMATE DECARBOXYLASE-RELATED"/>
    <property type="match status" value="1"/>
</dbReference>
<dbReference type="InterPro" id="IPR015422">
    <property type="entry name" value="PyrdxlP-dep_Trfase_small"/>
</dbReference>
<evidence type="ECO:0000256" key="3">
    <source>
        <dbReference type="ARBA" id="ARBA00022793"/>
    </source>
</evidence>
<evidence type="ECO:0000313" key="9">
    <source>
        <dbReference type="EMBL" id="MDQ0363919.1"/>
    </source>
</evidence>
<comment type="similarity">
    <text evidence="2 7">Belongs to the group II decarboxylase family.</text>
</comment>
<keyword evidence="5 7" id="KW-0456">Lyase</keyword>
<evidence type="ECO:0000313" key="10">
    <source>
        <dbReference type="Proteomes" id="UP001240236"/>
    </source>
</evidence>
<dbReference type="InterPro" id="IPR015421">
    <property type="entry name" value="PyrdxlP-dep_Trfase_major"/>
</dbReference>
<comment type="caution">
    <text evidence="9">The sequence shown here is derived from an EMBL/GenBank/DDBJ whole genome shotgun (WGS) entry which is preliminary data.</text>
</comment>
<keyword evidence="4 6" id="KW-0663">Pyridoxal phosphate</keyword>
<keyword evidence="3" id="KW-0210">Decarboxylase</keyword>
<dbReference type="Gene3D" id="3.90.1150.10">
    <property type="entry name" value="Aspartate Aminotransferase, domain 1"/>
    <property type="match status" value="1"/>
</dbReference>
<evidence type="ECO:0000256" key="7">
    <source>
        <dbReference type="RuleBase" id="RU000382"/>
    </source>
</evidence>
<dbReference type="GO" id="GO:0030170">
    <property type="term" value="F:pyridoxal phosphate binding"/>
    <property type="evidence" value="ECO:0007669"/>
    <property type="project" value="InterPro"/>
</dbReference>
<evidence type="ECO:0000256" key="8">
    <source>
        <dbReference type="SAM" id="MobiDB-lite"/>
    </source>
</evidence>
<dbReference type="GO" id="GO:0019752">
    <property type="term" value="P:carboxylic acid metabolic process"/>
    <property type="evidence" value="ECO:0007669"/>
    <property type="project" value="InterPro"/>
</dbReference>
<dbReference type="AlphaFoldDB" id="A0AAE4AVG7"/>
<gene>
    <name evidence="9" type="ORF">J2S42_000588</name>
</gene>
<feature type="compositionally biased region" description="Polar residues" evidence="8">
    <location>
        <begin position="1"/>
        <end position="10"/>
    </location>
</feature>
<proteinExistence type="inferred from homology"/>
<feature type="modified residue" description="N6-(pyridoxal phosphate)lysine" evidence="6">
    <location>
        <position position="322"/>
    </location>
</feature>
<dbReference type="PANTHER" id="PTHR45677:SF8">
    <property type="entry name" value="CYSTEINE SULFINIC ACID DECARBOXYLASE"/>
    <property type="match status" value="1"/>
</dbReference>
<feature type="region of interest" description="Disordered" evidence="8">
    <location>
        <begin position="1"/>
        <end position="21"/>
    </location>
</feature>
<dbReference type="EMBL" id="JAUSUZ010000001">
    <property type="protein sequence ID" value="MDQ0363919.1"/>
    <property type="molecule type" value="Genomic_DNA"/>
</dbReference>
<dbReference type="GO" id="GO:0033983">
    <property type="term" value="F:diaminobutyrate decarboxylase activity"/>
    <property type="evidence" value="ECO:0007669"/>
    <property type="project" value="UniProtKB-EC"/>
</dbReference>
<dbReference type="Gene3D" id="3.40.640.10">
    <property type="entry name" value="Type I PLP-dependent aspartate aminotransferase-like (Major domain)"/>
    <property type="match status" value="1"/>
</dbReference>
<dbReference type="Pfam" id="PF00282">
    <property type="entry name" value="Pyridoxal_deC"/>
    <property type="match status" value="1"/>
</dbReference>
<evidence type="ECO:0000256" key="2">
    <source>
        <dbReference type="ARBA" id="ARBA00009533"/>
    </source>
</evidence>
<comment type="cofactor">
    <cofactor evidence="1 6 7">
        <name>pyridoxal 5'-phosphate</name>
        <dbReference type="ChEBI" id="CHEBI:597326"/>
    </cofactor>
</comment>